<evidence type="ECO:0000313" key="3">
    <source>
        <dbReference type="Proteomes" id="UP001217963"/>
    </source>
</evidence>
<dbReference type="SMART" id="SM00498">
    <property type="entry name" value="FH2"/>
    <property type="match status" value="1"/>
</dbReference>
<dbReference type="PANTHER" id="PTHR45733">
    <property type="entry name" value="FORMIN-J"/>
    <property type="match status" value="1"/>
</dbReference>
<accession>A0ABY8CQL8</accession>
<dbReference type="Proteomes" id="UP001217963">
    <property type="component" value="Chromosome X"/>
</dbReference>
<dbReference type="InterPro" id="IPR015425">
    <property type="entry name" value="FH2_Formin"/>
</dbReference>
<protein>
    <submittedName>
        <fullName evidence="2">Formin domain-containing protein</fullName>
    </submittedName>
</protein>
<gene>
    <name evidence="2" type="ORF">PFJ87_10g01460</name>
</gene>
<sequence>MAIDWWCFTFFITLCLRPKEMERETLVSGARIDSGILEKIQALVKNSEGGDFRCVNSERLSPRPIGEARTKEVGSPVAGASLNVWRISHRVLVFGQCWENSTENITKRNNTKELIKFFNDNYKDRFMIWCFGESLREHANVQKIPSLDFDLGLAYRVSCAVRCWLEFSSNNIAALEVRNGDEDKLRFLVGCILRHCGLVDRTETAWERCFESAFASSLSNINTVRRYIRYFDSASTLKGDGIHSVTLKQLIVTTIPSAPAENFAIGMKVMRRGEVLSIIREQDGSGKVYRDEDYVVFSGIDCDILEDIQILMCYYFGGTERNVVLLRINSLFYRQGLYRFVLDDMECFLSKKKFDKEFTIDLVMIESGKPVEKPLCMHKADLVQGLRLLNESFCGEPDRETYEKLVSEGRNEIAAKFCAFMRYCPEQAREFIERLEAQGLKAGSFEVKALRHTDEAFRKKECSRNEGAELEASSSLKKFVSNGPIVDRRALYAMESGQLRPLELIGMSPRIEKKADPKPKKVILKKKQAEKCDTPSVIIKKPLHWIPLVRAEETIFGEISGINTDIDYKKFEEIFCEPFSEQKSTSRQIQKSIIEDSRLFLVSLSLRHLEMRGITPENVYSMLKSPDNDLGLQDLLNIEKMYPDHEEVMSLISASPESLSKVEKAMLAYSQLLDVRRLTEILIFERRFFDEIFLIEDALSGILETCSRILDSKNLRIVLRMILEIGNTMNFRYSMNKKKASGFKLSSLYVFSNYRGKNNASLFPFLFQMLETNCIKPERLLEEFSRVHDLKNEELIKIREKINYFIELYMEKVGLLDLLEESIKEEYGKFFRFACSKLESVSCNFKKSHLYSSMIKRKFGEEEAKSLKEILVTLSDFLCSMRQQLEQYRRAQNQTFWPCSNDEIK</sequence>
<feature type="domain" description="FH2" evidence="1">
    <location>
        <begin position="530"/>
        <end position="905"/>
    </location>
</feature>
<dbReference type="InterPro" id="IPR029021">
    <property type="entry name" value="Prot-tyrosine_phosphatase-like"/>
</dbReference>
<name>A0ABY8CQL8_ENCHE</name>
<dbReference type="Gene3D" id="3.90.190.10">
    <property type="entry name" value="Protein tyrosine phosphatase superfamily"/>
    <property type="match status" value="1"/>
</dbReference>
<dbReference type="InterPro" id="IPR042201">
    <property type="entry name" value="FH2_Formin_sf"/>
</dbReference>
<dbReference type="InterPro" id="IPR051144">
    <property type="entry name" value="Formin_homology_domain"/>
</dbReference>
<reference evidence="2 3" key="1">
    <citation type="submission" date="2023-02" db="EMBL/GenBank/DDBJ databases">
        <title>Encephalitozoon hellem ATCC 50451 complete genome.</title>
        <authorList>
            <person name="Mascarenhas dos Santos A.C."/>
            <person name="Julian A.T."/>
            <person name="Pombert J.-F."/>
        </authorList>
    </citation>
    <scope>NUCLEOTIDE SEQUENCE [LARGE SCALE GENOMIC DNA]</scope>
    <source>
        <strain evidence="2 3">ATCC 50451</strain>
    </source>
</reference>
<dbReference type="SUPFAM" id="SSF101447">
    <property type="entry name" value="Formin homology 2 domain (FH2 domain)"/>
    <property type="match status" value="1"/>
</dbReference>
<organism evidence="2 3">
    <name type="scientific">Encephalitozoon hellem</name>
    <name type="common">Microsporidian parasite</name>
    <dbReference type="NCBI Taxonomy" id="27973"/>
    <lineage>
        <taxon>Eukaryota</taxon>
        <taxon>Fungi</taxon>
        <taxon>Fungi incertae sedis</taxon>
        <taxon>Microsporidia</taxon>
        <taxon>Unikaryonidae</taxon>
        <taxon>Encephalitozoon</taxon>
    </lineage>
</organism>
<proteinExistence type="predicted"/>
<dbReference type="PROSITE" id="PS51444">
    <property type="entry name" value="FH2"/>
    <property type="match status" value="1"/>
</dbReference>
<dbReference type="PANTHER" id="PTHR45733:SF31">
    <property type="entry name" value="GENOME ASSEMBLY, CHROMOSOME: II"/>
    <property type="match status" value="1"/>
</dbReference>
<evidence type="ECO:0000259" key="1">
    <source>
        <dbReference type="PROSITE" id="PS51444"/>
    </source>
</evidence>
<evidence type="ECO:0000313" key="2">
    <source>
        <dbReference type="EMBL" id="WEL39697.1"/>
    </source>
</evidence>
<dbReference type="Gene3D" id="1.20.58.2220">
    <property type="entry name" value="Formin, FH2 domain"/>
    <property type="match status" value="1"/>
</dbReference>
<dbReference type="Pfam" id="PF02181">
    <property type="entry name" value="FH2"/>
    <property type="match status" value="1"/>
</dbReference>
<dbReference type="EMBL" id="CP119071">
    <property type="protein sequence ID" value="WEL39697.1"/>
    <property type="molecule type" value="Genomic_DNA"/>
</dbReference>
<keyword evidence="3" id="KW-1185">Reference proteome</keyword>